<protein>
    <submittedName>
        <fullName evidence="1">Uncharacterized protein</fullName>
    </submittedName>
</protein>
<accession>A0ACB8CCI2</accession>
<dbReference type="Proteomes" id="UP000821865">
    <property type="component" value="Chromosome 8"/>
</dbReference>
<comment type="caution">
    <text evidence="1">The sequence shown here is derived from an EMBL/GenBank/DDBJ whole genome shotgun (WGS) entry which is preliminary data.</text>
</comment>
<reference evidence="1" key="1">
    <citation type="submission" date="2020-05" db="EMBL/GenBank/DDBJ databases">
        <title>Large-scale comparative analyses of tick genomes elucidate their genetic diversity and vector capacities.</title>
        <authorList>
            <person name="Jia N."/>
            <person name="Wang J."/>
            <person name="Shi W."/>
            <person name="Du L."/>
            <person name="Sun Y."/>
            <person name="Zhan W."/>
            <person name="Jiang J."/>
            <person name="Wang Q."/>
            <person name="Zhang B."/>
            <person name="Ji P."/>
            <person name="Sakyi L.B."/>
            <person name="Cui X."/>
            <person name="Yuan T."/>
            <person name="Jiang B."/>
            <person name="Yang W."/>
            <person name="Lam T.T.-Y."/>
            <person name="Chang Q."/>
            <person name="Ding S."/>
            <person name="Wang X."/>
            <person name="Zhu J."/>
            <person name="Ruan X."/>
            <person name="Zhao L."/>
            <person name="Wei J."/>
            <person name="Que T."/>
            <person name="Du C."/>
            <person name="Cheng J."/>
            <person name="Dai P."/>
            <person name="Han X."/>
            <person name="Huang E."/>
            <person name="Gao Y."/>
            <person name="Liu J."/>
            <person name="Shao H."/>
            <person name="Ye R."/>
            <person name="Li L."/>
            <person name="Wei W."/>
            <person name="Wang X."/>
            <person name="Wang C."/>
            <person name="Yang T."/>
            <person name="Huo Q."/>
            <person name="Li W."/>
            <person name="Guo W."/>
            <person name="Chen H."/>
            <person name="Zhou L."/>
            <person name="Ni X."/>
            <person name="Tian J."/>
            <person name="Zhou Y."/>
            <person name="Sheng Y."/>
            <person name="Liu T."/>
            <person name="Pan Y."/>
            <person name="Xia L."/>
            <person name="Li J."/>
            <person name="Zhao F."/>
            <person name="Cao W."/>
        </authorList>
    </citation>
    <scope>NUCLEOTIDE SEQUENCE</scope>
    <source>
        <strain evidence="1">Dsil-2018</strain>
    </source>
</reference>
<gene>
    <name evidence="1" type="ORF">HPB49_025574</name>
</gene>
<evidence type="ECO:0000313" key="2">
    <source>
        <dbReference type="Proteomes" id="UP000821865"/>
    </source>
</evidence>
<organism evidence="1 2">
    <name type="scientific">Dermacentor silvarum</name>
    <name type="common">Tick</name>
    <dbReference type="NCBI Taxonomy" id="543639"/>
    <lineage>
        <taxon>Eukaryota</taxon>
        <taxon>Metazoa</taxon>
        <taxon>Ecdysozoa</taxon>
        <taxon>Arthropoda</taxon>
        <taxon>Chelicerata</taxon>
        <taxon>Arachnida</taxon>
        <taxon>Acari</taxon>
        <taxon>Parasitiformes</taxon>
        <taxon>Ixodida</taxon>
        <taxon>Ixodoidea</taxon>
        <taxon>Ixodidae</taxon>
        <taxon>Rhipicephalinae</taxon>
        <taxon>Dermacentor</taxon>
    </lineage>
</organism>
<proteinExistence type="predicted"/>
<sequence length="146" mass="16280">MQGAITGILAALATSWWLSLGSIVNPREADDLPTSTAGCADFNQTITAGSYDPPPIPSGIFRFYHISFVWIVTVGFTTHMAVSLLVSLVFERNEKEEVDPKYICPFVRRYMSNYVRKSTDNVLKESQPMMNGVSPTELNWLSPDDQ</sequence>
<name>A0ACB8CCI2_DERSI</name>
<evidence type="ECO:0000313" key="1">
    <source>
        <dbReference type="EMBL" id="KAH7938575.1"/>
    </source>
</evidence>
<dbReference type="EMBL" id="CM023477">
    <property type="protein sequence ID" value="KAH7938575.1"/>
    <property type="molecule type" value="Genomic_DNA"/>
</dbReference>
<keyword evidence="2" id="KW-1185">Reference proteome</keyword>